<accession>A0A851GHH3</accession>
<protein>
    <submittedName>
        <fullName evidence="3">Uncharacterized protein</fullName>
    </submittedName>
</protein>
<keyword evidence="2" id="KW-0732">Signal</keyword>
<keyword evidence="4" id="KW-1185">Reference proteome</keyword>
<sequence>MNNTVKNIVVSLLILSGSSLYADTVTKDNRDNRQGDRQENRDGRQDSREQNQDDRQGNRN</sequence>
<proteinExistence type="predicted"/>
<feature type="compositionally biased region" description="Basic and acidic residues" evidence="1">
    <location>
        <begin position="25"/>
        <end position="60"/>
    </location>
</feature>
<reference evidence="3 4" key="1">
    <citation type="submission" date="2020-07" db="EMBL/GenBank/DDBJ databases">
        <title>Roseicoccus Jingziensis gen. nov., sp. nov., isolated from coastal seawater.</title>
        <authorList>
            <person name="Feng X."/>
        </authorList>
    </citation>
    <scope>NUCLEOTIDE SEQUENCE [LARGE SCALE GENOMIC DNA]</scope>
    <source>
        <strain evidence="3 4">N1E253</strain>
    </source>
</reference>
<comment type="caution">
    <text evidence="3">The sequence shown here is derived from an EMBL/GenBank/DDBJ whole genome shotgun (WGS) entry which is preliminary data.</text>
</comment>
<evidence type="ECO:0000256" key="1">
    <source>
        <dbReference type="SAM" id="MobiDB-lite"/>
    </source>
</evidence>
<evidence type="ECO:0000313" key="3">
    <source>
        <dbReference type="EMBL" id="NWK57238.1"/>
    </source>
</evidence>
<dbReference type="Proteomes" id="UP000557872">
    <property type="component" value="Unassembled WGS sequence"/>
</dbReference>
<feature type="region of interest" description="Disordered" evidence="1">
    <location>
        <begin position="19"/>
        <end position="60"/>
    </location>
</feature>
<dbReference type="AlphaFoldDB" id="A0A851GHH3"/>
<name>A0A851GHH3_9BACT</name>
<organism evidence="3 4">
    <name type="scientific">Oceaniferula marina</name>
    <dbReference type="NCBI Taxonomy" id="2748318"/>
    <lineage>
        <taxon>Bacteria</taxon>
        <taxon>Pseudomonadati</taxon>
        <taxon>Verrucomicrobiota</taxon>
        <taxon>Verrucomicrobiia</taxon>
        <taxon>Verrucomicrobiales</taxon>
        <taxon>Verrucomicrobiaceae</taxon>
        <taxon>Oceaniferula</taxon>
    </lineage>
</organism>
<dbReference type="RefSeq" id="WP_178934056.1">
    <property type="nucleotide sequence ID" value="NZ_JACBAZ010000008.1"/>
</dbReference>
<feature type="signal peptide" evidence="2">
    <location>
        <begin position="1"/>
        <end position="22"/>
    </location>
</feature>
<evidence type="ECO:0000313" key="4">
    <source>
        <dbReference type="Proteomes" id="UP000557872"/>
    </source>
</evidence>
<dbReference type="EMBL" id="JACBAZ010000008">
    <property type="protein sequence ID" value="NWK57238.1"/>
    <property type="molecule type" value="Genomic_DNA"/>
</dbReference>
<feature type="chain" id="PRO_5032491505" evidence="2">
    <location>
        <begin position="23"/>
        <end position="60"/>
    </location>
</feature>
<evidence type="ECO:0000256" key="2">
    <source>
        <dbReference type="SAM" id="SignalP"/>
    </source>
</evidence>
<gene>
    <name evidence="3" type="ORF">HW115_16570</name>
</gene>